<feature type="region of interest" description="Disordered" evidence="8">
    <location>
        <begin position="127"/>
        <end position="147"/>
    </location>
</feature>
<reference evidence="9" key="1">
    <citation type="submission" date="2021-01" db="UniProtKB">
        <authorList>
            <consortium name="EnsemblMetazoa"/>
        </authorList>
    </citation>
    <scope>IDENTIFICATION</scope>
</reference>
<dbReference type="GO" id="GO:0005743">
    <property type="term" value="C:mitochondrial inner membrane"/>
    <property type="evidence" value="ECO:0007669"/>
    <property type="project" value="UniProtKB-ARBA"/>
</dbReference>
<evidence type="ECO:0000256" key="1">
    <source>
        <dbReference type="ARBA" id="ARBA00004173"/>
    </source>
</evidence>
<dbReference type="GO" id="GO:0006412">
    <property type="term" value="P:translation"/>
    <property type="evidence" value="ECO:0007669"/>
    <property type="project" value="InterPro"/>
</dbReference>
<evidence type="ECO:0000313" key="10">
    <source>
        <dbReference type="Proteomes" id="UP000594260"/>
    </source>
</evidence>
<proteinExistence type="inferred from homology"/>
<keyword evidence="10" id="KW-1185">Reference proteome</keyword>
<protein>
    <recommendedName>
        <fullName evidence="6">Large ribosomal subunit protein uL4m</fullName>
    </recommendedName>
    <alternativeName>
        <fullName evidence="7">39S ribosomal protein L4, mitochondrial</fullName>
    </alternativeName>
</protein>
<dbReference type="GeneID" id="111254535"/>
<dbReference type="KEGG" id="vde:111254535"/>
<sequence>MATLVRATIARCKNAILRPLAASRRFSTDSKASGDDKEQTSISSTDQQFTYSSLTDCSQIPLYHEPLEAWVETLDGKDPYTTKRGAVSLHPEVFGAFPRIDILHWNLYWQKMYKVVDWSFAMTKQEKRGGGRKPWPQKGTGRARHGSIRSPLWHNGGRALGPRGPRTYYFMLPFMLRVRGLISALTCKFAQNDIHIVDSLESLPSDDTKFLEELCDSRGWGPSVLFVHESDFAPRNITVATDMIGHMNIMPVQGLNVYSMLKHETLVLSLKSAQLIQERLLFHLSRPDDWRANGKKVRPIINRPAPPKPLEFLAPSVTL</sequence>
<dbReference type="EnsemblMetazoa" id="XM_022815476">
    <property type="protein sequence ID" value="XP_022671211"/>
    <property type="gene ID" value="LOC111254535"/>
</dbReference>
<evidence type="ECO:0000256" key="3">
    <source>
        <dbReference type="ARBA" id="ARBA00022980"/>
    </source>
</evidence>
<dbReference type="InterPro" id="IPR002136">
    <property type="entry name" value="Ribosomal_uL4"/>
</dbReference>
<dbReference type="GO" id="GO:0005840">
    <property type="term" value="C:ribosome"/>
    <property type="evidence" value="ECO:0007669"/>
    <property type="project" value="UniProtKB-KW"/>
</dbReference>
<dbReference type="PANTHER" id="PTHR10746:SF6">
    <property type="entry name" value="LARGE RIBOSOMAL SUBUNIT PROTEIN UL4M"/>
    <property type="match status" value="1"/>
</dbReference>
<dbReference type="InterPro" id="IPR013005">
    <property type="entry name" value="Ribosomal_uL4-like"/>
</dbReference>
<dbReference type="FunFam" id="3.40.1370.10:FF:000005">
    <property type="entry name" value="39S ribosomal protein L4, mitochondrial"/>
    <property type="match status" value="1"/>
</dbReference>
<organism evidence="9 10">
    <name type="scientific">Varroa destructor</name>
    <name type="common">Honeybee mite</name>
    <dbReference type="NCBI Taxonomy" id="109461"/>
    <lineage>
        <taxon>Eukaryota</taxon>
        <taxon>Metazoa</taxon>
        <taxon>Ecdysozoa</taxon>
        <taxon>Arthropoda</taxon>
        <taxon>Chelicerata</taxon>
        <taxon>Arachnida</taxon>
        <taxon>Acari</taxon>
        <taxon>Parasitiformes</taxon>
        <taxon>Mesostigmata</taxon>
        <taxon>Gamasina</taxon>
        <taxon>Dermanyssoidea</taxon>
        <taxon>Varroidae</taxon>
        <taxon>Varroa</taxon>
    </lineage>
</organism>
<dbReference type="RefSeq" id="XP_022671210.1">
    <property type="nucleotide sequence ID" value="XM_022815475.1"/>
</dbReference>
<evidence type="ECO:0000256" key="6">
    <source>
        <dbReference type="ARBA" id="ARBA00040565"/>
    </source>
</evidence>
<comment type="subcellular location">
    <subcellularLocation>
        <location evidence="1">Mitochondrion</location>
    </subcellularLocation>
</comment>
<dbReference type="SUPFAM" id="SSF52166">
    <property type="entry name" value="Ribosomal protein L4"/>
    <property type="match status" value="1"/>
</dbReference>
<dbReference type="EnsemblMetazoa" id="XM_022815475">
    <property type="protein sequence ID" value="XP_022671210"/>
    <property type="gene ID" value="LOC111254535"/>
</dbReference>
<evidence type="ECO:0000256" key="7">
    <source>
        <dbReference type="ARBA" id="ARBA00082711"/>
    </source>
</evidence>
<dbReference type="PANTHER" id="PTHR10746">
    <property type="entry name" value="50S RIBOSOMAL PROTEIN L4"/>
    <property type="match status" value="1"/>
</dbReference>
<comment type="similarity">
    <text evidence="2">Belongs to the universal ribosomal protein uL4 family.</text>
</comment>
<dbReference type="GO" id="GO:1990904">
    <property type="term" value="C:ribonucleoprotein complex"/>
    <property type="evidence" value="ECO:0007669"/>
    <property type="project" value="UniProtKB-KW"/>
</dbReference>
<dbReference type="FunCoup" id="A0A7M7KS80">
    <property type="interactions" value="610"/>
</dbReference>
<evidence type="ECO:0000256" key="5">
    <source>
        <dbReference type="ARBA" id="ARBA00023274"/>
    </source>
</evidence>
<dbReference type="Pfam" id="PF00573">
    <property type="entry name" value="Ribosomal_L4"/>
    <property type="match status" value="1"/>
</dbReference>
<dbReference type="OrthoDB" id="275876at2759"/>
<dbReference type="AlphaFoldDB" id="A0A7M7KS80"/>
<dbReference type="RefSeq" id="XP_022671211.1">
    <property type="nucleotide sequence ID" value="XM_022815476.1"/>
</dbReference>
<evidence type="ECO:0000256" key="8">
    <source>
        <dbReference type="SAM" id="MobiDB-lite"/>
    </source>
</evidence>
<dbReference type="Proteomes" id="UP000594260">
    <property type="component" value="Unplaced"/>
</dbReference>
<dbReference type="InterPro" id="IPR023574">
    <property type="entry name" value="Ribosomal_uL4_dom_sf"/>
</dbReference>
<dbReference type="CTD" id="51073"/>
<dbReference type="InParanoid" id="A0A7M7KS80"/>
<evidence type="ECO:0000256" key="2">
    <source>
        <dbReference type="ARBA" id="ARBA00010528"/>
    </source>
</evidence>
<dbReference type="OMA" id="WIENTDA"/>
<keyword evidence="5" id="KW-0687">Ribonucleoprotein</keyword>
<name>A0A7M7KS80_VARDE</name>
<keyword evidence="3" id="KW-0689">Ribosomal protein</keyword>
<dbReference type="Gene3D" id="3.40.1370.10">
    <property type="match status" value="1"/>
</dbReference>
<accession>A0A7M7KS80</accession>
<dbReference type="GO" id="GO:0003735">
    <property type="term" value="F:structural constituent of ribosome"/>
    <property type="evidence" value="ECO:0007669"/>
    <property type="project" value="InterPro"/>
</dbReference>
<keyword evidence="4" id="KW-0496">Mitochondrion</keyword>
<evidence type="ECO:0000313" key="9">
    <source>
        <dbReference type="EnsemblMetazoa" id="XP_022671210"/>
    </source>
</evidence>
<evidence type="ECO:0000256" key="4">
    <source>
        <dbReference type="ARBA" id="ARBA00023128"/>
    </source>
</evidence>